<evidence type="ECO:0000256" key="6">
    <source>
        <dbReference type="ARBA" id="ARBA00022596"/>
    </source>
</evidence>
<comment type="caution">
    <text evidence="15">The sequence shown here is derived from an EMBL/GenBank/DDBJ whole genome shotgun (WGS) entry which is preliminary data.</text>
</comment>
<comment type="similarity">
    <text evidence="13">Belongs to the NiCoT transporter (TC 2.A.52) family.</text>
</comment>
<sequence>MRPRQLILFALLAVALAAAGPALARSSLGIGSAEVTAQPSGGLLGGLFTQIAVYQREFFTALRGALIDLKDDGLALPFLIGLSFAYGVFHAAGPGHGKAVISAYVLANEVELRRGIMLSFVSSLLQAVSALVIVGTGWFILRGTAVSMTDATDFLELVSYALVAGFGAWLLVRKLAALAGDWRKRGGSLSFAPAGGYREGGAMGALAFAAPERNEASGGTRLMRPASGAFAAEICTDSEDDCGCGRSHMPDPKTLSEKVTFGSAVSAVFAVGLRPCSGAIVVLTFALVNGLYLGGILSVLAMALGTAITVSVIAAIAVFAKGFALQLGGSRYRTVTTVVEIAGALLLLILGLLLLGGALQTV</sequence>
<dbReference type="Pfam" id="PF03824">
    <property type="entry name" value="NicO"/>
    <property type="match status" value="2"/>
</dbReference>
<evidence type="ECO:0000256" key="13">
    <source>
        <dbReference type="RuleBase" id="RU362101"/>
    </source>
</evidence>
<dbReference type="GO" id="GO:0006824">
    <property type="term" value="P:cobalt ion transport"/>
    <property type="evidence" value="ECO:0007669"/>
    <property type="project" value="UniProtKB-KW"/>
</dbReference>
<evidence type="ECO:0000256" key="4">
    <source>
        <dbReference type="ARBA" id="ARBA00022448"/>
    </source>
</evidence>
<feature type="transmembrane region" description="Helical" evidence="13">
    <location>
        <begin position="341"/>
        <end position="359"/>
    </location>
</feature>
<evidence type="ECO:0000256" key="12">
    <source>
        <dbReference type="ARBA" id="ARBA00023285"/>
    </source>
</evidence>
<dbReference type="InterPro" id="IPR011541">
    <property type="entry name" value="Ni/Co_transpt_high_affinity"/>
</dbReference>
<evidence type="ECO:0000313" key="15">
    <source>
        <dbReference type="EMBL" id="NDV85859.1"/>
    </source>
</evidence>
<evidence type="ECO:0000256" key="9">
    <source>
        <dbReference type="ARBA" id="ARBA00023065"/>
    </source>
</evidence>
<dbReference type="InterPro" id="IPR051224">
    <property type="entry name" value="NiCoT_RcnA"/>
</dbReference>
<feature type="chain" id="PRO_5026677438" description="Nickel/cobalt efflux system" evidence="14">
    <location>
        <begin position="25"/>
        <end position="362"/>
    </location>
</feature>
<dbReference type="PANTHER" id="PTHR40659">
    <property type="entry name" value="NICKEL/COBALT EFFLUX SYSTEM RCNA"/>
    <property type="match status" value="1"/>
</dbReference>
<evidence type="ECO:0000256" key="2">
    <source>
        <dbReference type="ARBA" id="ARBA00004651"/>
    </source>
</evidence>
<keyword evidence="4 13" id="KW-0813">Transport</keyword>
<dbReference type="GO" id="GO:0032025">
    <property type="term" value="P:response to cobalt ion"/>
    <property type="evidence" value="ECO:0007669"/>
    <property type="project" value="TreeGrafter"/>
</dbReference>
<dbReference type="PANTHER" id="PTHR40659:SF1">
    <property type="entry name" value="NICKEL_COBALT EFFLUX SYSTEM RCNA"/>
    <property type="match status" value="1"/>
</dbReference>
<evidence type="ECO:0000256" key="7">
    <source>
        <dbReference type="ARBA" id="ARBA00022692"/>
    </source>
</evidence>
<protein>
    <recommendedName>
        <fullName evidence="13">Nickel/cobalt efflux system</fullName>
    </recommendedName>
</protein>
<organism evidence="15 16">
    <name type="scientific">Aurantimonas aggregata</name>
    <dbReference type="NCBI Taxonomy" id="2047720"/>
    <lineage>
        <taxon>Bacteria</taxon>
        <taxon>Pseudomonadati</taxon>
        <taxon>Pseudomonadota</taxon>
        <taxon>Alphaproteobacteria</taxon>
        <taxon>Hyphomicrobiales</taxon>
        <taxon>Aurantimonadaceae</taxon>
        <taxon>Aurantimonas</taxon>
    </lineage>
</organism>
<feature type="signal peptide" evidence="14">
    <location>
        <begin position="1"/>
        <end position="24"/>
    </location>
</feature>
<dbReference type="RefSeq" id="WP_163042549.1">
    <property type="nucleotide sequence ID" value="NZ_JAAAMJ010000001.1"/>
</dbReference>
<evidence type="ECO:0000256" key="14">
    <source>
        <dbReference type="SAM" id="SignalP"/>
    </source>
</evidence>
<dbReference type="GO" id="GO:0010045">
    <property type="term" value="P:response to nickel cation"/>
    <property type="evidence" value="ECO:0007669"/>
    <property type="project" value="TreeGrafter"/>
</dbReference>
<feature type="transmembrane region" description="Helical" evidence="13">
    <location>
        <begin position="157"/>
        <end position="176"/>
    </location>
</feature>
<gene>
    <name evidence="15" type="ORF">GTW51_03990</name>
</gene>
<name>A0A6L9MDG3_9HYPH</name>
<evidence type="ECO:0000256" key="3">
    <source>
        <dbReference type="ARBA" id="ARBA00022426"/>
    </source>
</evidence>
<feature type="transmembrane region" description="Helical" evidence="13">
    <location>
        <begin position="292"/>
        <end position="320"/>
    </location>
</feature>
<keyword evidence="6" id="KW-0533">Nickel</keyword>
<keyword evidence="9" id="KW-0406">Ion transport</keyword>
<keyword evidence="16" id="KW-1185">Reference proteome</keyword>
<keyword evidence="12" id="KW-0170">Cobalt</keyword>
<dbReference type="GO" id="GO:0046583">
    <property type="term" value="F:monoatomic cation efflux transmembrane transporter activity"/>
    <property type="evidence" value="ECO:0007669"/>
    <property type="project" value="TreeGrafter"/>
</dbReference>
<keyword evidence="7 13" id="KW-0812">Transmembrane</keyword>
<keyword evidence="10" id="KW-0921">Nickel transport</keyword>
<evidence type="ECO:0000256" key="10">
    <source>
        <dbReference type="ARBA" id="ARBA00023112"/>
    </source>
</evidence>
<evidence type="ECO:0000256" key="5">
    <source>
        <dbReference type="ARBA" id="ARBA00022475"/>
    </source>
</evidence>
<dbReference type="GO" id="GO:0005886">
    <property type="term" value="C:plasma membrane"/>
    <property type="evidence" value="ECO:0007669"/>
    <property type="project" value="UniProtKB-SubCell"/>
</dbReference>
<feature type="transmembrane region" description="Helical" evidence="13">
    <location>
        <begin position="74"/>
        <end position="95"/>
    </location>
</feature>
<evidence type="ECO:0000256" key="11">
    <source>
        <dbReference type="ARBA" id="ARBA00023136"/>
    </source>
</evidence>
<accession>A0A6L9MDG3</accession>
<evidence type="ECO:0000256" key="1">
    <source>
        <dbReference type="ARBA" id="ARBA00002510"/>
    </source>
</evidence>
<dbReference type="EMBL" id="JAAAMJ010000001">
    <property type="protein sequence ID" value="NDV85859.1"/>
    <property type="molecule type" value="Genomic_DNA"/>
</dbReference>
<keyword evidence="3" id="KW-0171">Cobalt transport</keyword>
<feature type="transmembrane region" description="Helical" evidence="13">
    <location>
        <begin position="116"/>
        <end position="141"/>
    </location>
</feature>
<comment type="subcellular location">
    <subcellularLocation>
        <location evidence="2 13">Cell membrane</location>
        <topology evidence="2 13">Multi-pass membrane protein</topology>
    </subcellularLocation>
</comment>
<keyword evidence="14" id="KW-0732">Signal</keyword>
<dbReference type="Proteomes" id="UP000476332">
    <property type="component" value="Unassembled WGS sequence"/>
</dbReference>
<keyword evidence="11 13" id="KW-0472">Membrane</keyword>
<keyword evidence="5" id="KW-1003">Cell membrane</keyword>
<reference evidence="15 16" key="1">
    <citation type="submission" date="2020-01" db="EMBL/GenBank/DDBJ databases">
        <title>Genomes of bacteria type strains.</title>
        <authorList>
            <person name="Chen J."/>
            <person name="Zhu S."/>
            <person name="Chen J."/>
        </authorList>
    </citation>
    <scope>NUCLEOTIDE SEQUENCE [LARGE SCALE GENOMIC DNA]</scope>
    <source>
        <strain evidence="15 16">KCTC 52919</strain>
    </source>
</reference>
<proteinExistence type="inferred from homology"/>
<evidence type="ECO:0000313" key="16">
    <source>
        <dbReference type="Proteomes" id="UP000476332"/>
    </source>
</evidence>
<dbReference type="GO" id="GO:0015099">
    <property type="term" value="F:nickel cation transmembrane transporter activity"/>
    <property type="evidence" value="ECO:0007669"/>
    <property type="project" value="UniProtKB-UniRule"/>
</dbReference>
<comment type="function">
    <text evidence="1">Efflux system for nickel and cobalt.</text>
</comment>
<dbReference type="AlphaFoldDB" id="A0A6L9MDG3"/>
<keyword evidence="8 13" id="KW-1133">Transmembrane helix</keyword>
<evidence type="ECO:0000256" key="8">
    <source>
        <dbReference type="ARBA" id="ARBA00022989"/>
    </source>
</evidence>